<feature type="domain" description="Peptidase M16 C-terminal" evidence="12">
    <location>
        <begin position="190"/>
        <end position="363"/>
    </location>
</feature>
<sequence>MLAATRRAFVSLPTVTSRASYATASATQGVQITTSSNGVKVASVEEPGQSAGLAVVVNGGSRLESGKNAGVAHLLKAYGFKNNANRTAFRIAREAELAGATLSSNLSHESIVYAAEFLKADAEQFAEILADVVTKQKFQDHEFVDVAKQAAAESASSLANPEIAVIEAAHQVAFRNGLGNSIFVKPTAHLSNAAVKNYAQQLFTQGNITLVGSGIEHEKLEKLAEAYFNLPSGESAFDATKYFGGESRIETAGNQGHYVLAFEGFGADSSEYAASQVLRFALGGQNQIQWLAGSSLLSQAAAKFANTTEIKAFNYGYSDAGLFGVYVSAPAAEASAAVAAAAEQLNAVSKGVSAEQFQRAVAQAKFAVTDGLTTRLDRLESAGVQALRGGKYTSTQDAIAALDKVTAEDVAQVANKLFKGKTTSVALGELHSLPYADSVSL</sequence>
<evidence type="ECO:0000256" key="7">
    <source>
        <dbReference type="ARBA" id="ARBA00023128"/>
    </source>
</evidence>
<dbReference type="PANTHER" id="PTHR11851:SF209">
    <property type="entry name" value="CYTOCHROME B-C1 COMPLEX SUBUNIT 2, MITOCHONDRIAL"/>
    <property type="match status" value="1"/>
</dbReference>
<evidence type="ECO:0000256" key="1">
    <source>
        <dbReference type="ARBA" id="ARBA00004443"/>
    </source>
</evidence>
<evidence type="ECO:0000256" key="3">
    <source>
        <dbReference type="ARBA" id="ARBA00022660"/>
    </source>
</evidence>
<evidence type="ECO:0000259" key="11">
    <source>
        <dbReference type="Pfam" id="PF00675"/>
    </source>
</evidence>
<dbReference type="Gene3D" id="3.30.830.10">
    <property type="entry name" value="Metalloenzyme, LuxS/M16 peptidase-like"/>
    <property type="match status" value="2"/>
</dbReference>
<comment type="caution">
    <text evidence="13">The sequence shown here is derived from an EMBL/GenBank/DDBJ whole genome shotgun (WGS) entry which is preliminary data.</text>
</comment>
<dbReference type="InterPro" id="IPR011765">
    <property type="entry name" value="Pept_M16_N"/>
</dbReference>
<evidence type="ECO:0000256" key="4">
    <source>
        <dbReference type="ARBA" id="ARBA00022792"/>
    </source>
</evidence>
<dbReference type="InterPro" id="IPR050361">
    <property type="entry name" value="MPP/UQCRC_Complex"/>
</dbReference>
<dbReference type="PANTHER" id="PTHR11851">
    <property type="entry name" value="METALLOPROTEASE"/>
    <property type="match status" value="1"/>
</dbReference>
<keyword evidence="2" id="KW-0813">Transport</keyword>
<evidence type="ECO:0000256" key="2">
    <source>
        <dbReference type="ARBA" id="ARBA00022448"/>
    </source>
</evidence>
<dbReference type="InterPro" id="IPR011249">
    <property type="entry name" value="Metalloenz_LuxS/M16"/>
</dbReference>
<feature type="domain" description="Peptidase M16 N-terminal" evidence="11">
    <location>
        <begin position="40"/>
        <end position="183"/>
    </location>
</feature>
<organism evidence="13 14">
    <name type="scientific">Apophysomyces ossiformis</name>
    <dbReference type="NCBI Taxonomy" id="679940"/>
    <lineage>
        <taxon>Eukaryota</taxon>
        <taxon>Fungi</taxon>
        <taxon>Fungi incertae sedis</taxon>
        <taxon>Mucoromycota</taxon>
        <taxon>Mucoromycotina</taxon>
        <taxon>Mucoromycetes</taxon>
        <taxon>Mucorales</taxon>
        <taxon>Mucorineae</taxon>
        <taxon>Mucoraceae</taxon>
        <taxon>Apophysomyces</taxon>
    </lineage>
</organism>
<keyword evidence="5" id="KW-0809">Transit peptide</keyword>
<comment type="similarity">
    <text evidence="9">Belongs to the peptidase M16 family. UQCRC2/QCR2 subfamily.</text>
</comment>
<evidence type="ECO:0000256" key="10">
    <source>
        <dbReference type="ARBA" id="ARBA00040751"/>
    </source>
</evidence>
<dbReference type="FunFam" id="3.30.830.10:FF:000021">
    <property type="entry name" value="Cytochrome b-c1 complex subunit 2"/>
    <property type="match status" value="1"/>
</dbReference>
<dbReference type="FunFam" id="3.30.830.10:FF:000039">
    <property type="entry name" value="Ubiquinol-cytochrome c reductase core subunit 2"/>
    <property type="match status" value="1"/>
</dbReference>
<dbReference type="SUPFAM" id="SSF63411">
    <property type="entry name" value="LuxS/MPP-like metallohydrolase"/>
    <property type="match status" value="2"/>
</dbReference>
<evidence type="ECO:0000256" key="8">
    <source>
        <dbReference type="ARBA" id="ARBA00023136"/>
    </source>
</evidence>
<reference evidence="13" key="1">
    <citation type="submission" date="2020-01" db="EMBL/GenBank/DDBJ databases">
        <title>Genome Sequencing of Three Apophysomyces-Like Fungal Strains Confirms a Novel Fungal Genus in the Mucoromycota with divergent Burkholderia-like Endosymbiotic Bacteria.</title>
        <authorList>
            <person name="Stajich J.E."/>
            <person name="Macias A.M."/>
            <person name="Carter-House D."/>
            <person name="Lovett B."/>
            <person name="Kasson L.R."/>
            <person name="Berry K."/>
            <person name="Grigoriev I."/>
            <person name="Chang Y."/>
            <person name="Spatafora J."/>
            <person name="Kasson M.T."/>
        </authorList>
    </citation>
    <scope>NUCLEOTIDE SEQUENCE</scope>
    <source>
        <strain evidence="13">NRRL A-21654</strain>
    </source>
</reference>
<dbReference type="Proteomes" id="UP000605846">
    <property type="component" value="Unassembled WGS sequence"/>
</dbReference>
<gene>
    <name evidence="13" type="primary">QCR2</name>
    <name evidence="13" type="ORF">EC973_004943</name>
</gene>
<name>A0A8H7BFN9_9FUNG</name>
<dbReference type="GO" id="GO:0005743">
    <property type="term" value="C:mitochondrial inner membrane"/>
    <property type="evidence" value="ECO:0007669"/>
    <property type="project" value="UniProtKB-SubCell"/>
</dbReference>
<protein>
    <recommendedName>
        <fullName evidence="10">Cytochrome b-c1 complex subunit 2, mitochondrial</fullName>
    </recommendedName>
</protein>
<dbReference type="AlphaFoldDB" id="A0A8H7BFN9"/>
<keyword evidence="14" id="KW-1185">Reference proteome</keyword>
<evidence type="ECO:0000256" key="6">
    <source>
        <dbReference type="ARBA" id="ARBA00022982"/>
    </source>
</evidence>
<evidence type="ECO:0000256" key="9">
    <source>
        <dbReference type="ARBA" id="ARBA00038146"/>
    </source>
</evidence>
<keyword evidence="4" id="KW-0999">Mitochondrion inner membrane</keyword>
<evidence type="ECO:0000313" key="13">
    <source>
        <dbReference type="EMBL" id="KAF7721319.1"/>
    </source>
</evidence>
<evidence type="ECO:0000259" key="12">
    <source>
        <dbReference type="Pfam" id="PF05193"/>
    </source>
</evidence>
<keyword evidence="8" id="KW-0472">Membrane</keyword>
<dbReference type="EMBL" id="JABAYA010000280">
    <property type="protein sequence ID" value="KAF7721319.1"/>
    <property type="molecule type" value="Genomic_DNA"/>
</dbReference>
<evidence type="ECO:0000256" key="5">
    <source>
        <dbReference type="ARBA" id="ARBA00022946"/>
    </source>
</evidence>
<accession>A0A8H7BFN9</accession>
<dbReference type="GO" id="GO:0046872">
    <property type="term" value="F:metal ion binding"/>
    <property type="evidence" value="ECO:0007669"/>
    <property type="project" value="InterPro"/>
</dbReference>
<dbReference type="Pfam" id="PF05193">
    <property type="entry name" value="Peptidase_M16_C"/>
    <property type="match status" value="1"/>
</dbReference>
<keyword evidence="6" id="KW-0249">Electron transport</keyword>
<dbReference type="InterPro" id="IPR007863">
    <property type="entry name" value="Peptidase_M16_C"/>
</dbReference>
<comment type="subcellular location">
    <subcellularLocation>
        <location evidence="1">Mitochondrion inner membrane</location>
        <topology evidence="1">Peripheral membrane protein</topology>
        <orientation evidence="1">Matrix side</orientation>
    </subcellularLocation>
</comment>
<dbReference type="OrthoDB" id="6369905at2759"/>
<dbReference type="Pfam" id="PF00675">
    <property type="entry name" value="Peptidase_M16"/>
    <property type="match status" value="1"/>
</dbReference>
<proteinExistence type="inferred from homology"/>
<evidence type="ECO:0000313" key="14">
    <source>
        <dbReference type="Proteomes" id="UP000605846"/>
    </source>
</evidence>
<keyword evidence="3" id="KW-0679">Respiratory chain</keyword>
<keyword evidence="7" id="KW-0496">Mitochondrion</keyword>